<feature type="chain" id="PRO_5041467264" evidence="3">
    <location>
        <begin position="22"/>
        <end position="257"/>
    </location>
</feature>
<keyword evidence="3" id="KW-0732">Signal</keyword>
<dbReference type="EMBL" id="OX395140">
    <property type="protein sequence ID" value="CAI5793863.1"/>
    <property type="molecule type" value="Genomic_DNA"/>
</dbReference>
<keyword evidence="2" id="KW-0472">Membrane</keyword>
<feature type="region of interest" description="Disordered" evidence="1">
    <location>
        <begin position="154"/>
        <end position="197"/>
    </location>
</feature>
<dbReference type="AlphaFoldDB" id="A0AA35LDD4"/>
<evidence type="ECO:0000256" key="2">
    <source>
        <dbReference type="SAM" id="Phobius"/>
    </source>
</evidence>
<evidence type="ECO:0000256" key="3">
    <source>
        <dbReference type="SAM" id="SignalP"/>
    </source>
</evidence>
<feature type="signal peptide" evidence="3">
    <location>
        <begin position="1"/>
        <end position="21"/>
    </location>
</feature>
<keyword evidence="2" id="KW-0812">Transmembrane</keyword>
<name>A0AA35LDD4_9SAUR</name>
<evidence type="ECO:0000313" key="4">
    <source>
        <dbReference type="EMBL" id="CAI5793863.1"/>
    </source>
</evidence>
<feature type="compositionally biased region" description="Polar residues" evidence="1">
    <location>
        <begin position="229"/>
        <end position="257"/>
    </location>
</feature>
<sequence>MKWASLFAALLLLRLLPWGEPQSTAPAPTEDPLMLNETNGSTCAQWLYGSEPPVVEAFQCAGQPDGAEVKFCCGTCNQTRNCSFEELTEDSPPRPTDGCPACPTDGGPETCPPSPKVSHWVRITWFSGGVLATVLMYCAFPLICGRFLRRKTNTREREEEIEVDGGSSVRPSSSPDASTRLAPPSSAGAEGLPSSSDRPAFATCNLPLLEPHAGYSEYVTVMWFPTVPPQNGTTSASRPEQGGTSSPARPSNQEALL</sequence>
<gene>
    <name evidence="4" type="ORF">PODLI_1B008867</name>
</gene>
<keyword evidence="5" id="KW-1185">Reference proteome</keyword>
<accession>A0AA35LDD4</accession>
<proteinExistence type="predicted"/>
<dbReference type="Proteomes" id="UP001178461">
    <property type="component" value="Chromosome Z"/>
</dbReference>
<reference evidence="4" key="1">
    <citation type="submission" date="2022-12" db="EMBL/GenBank/DDBJ databases">
        <authorList>
            <person name="Alioto T."/>
            <person name="Alioto T."/>
            <person name="Gomez Garrido J."/>
        </authorList>
    </citation>
    <scope>NUCLEOTIDE SEQUENCE</scope>
</reference>
<feature type="region of interest" description="Disordered" evidence="1">
    <location>
        <begin position="226"/>
        <end position="257"/>
    </location>
</feature>
<feature type="compositionally biased region" description="Low complexity" evidence="1">
    <location>
        <begin position="164"/>
        <end position="178"/>
    </location>
</feature>
<feature type="transmembrane region" description="Helical" evidence="2">
    <location>
        <begin position="123"/>
        <end position="148"/>
    </location>
</feature>
<protein>
    <submittedName>
        <fullName evidence="4">Uncharacterized protein</fullName>
    </submittedName>
</protein>
<organism evidence="4 5">
    <name type="scientific">Podarcis lilfordi</name>
    <name type="common">Lilford's wall lizard</name>
    <dbReference type="NCBI Taxonomy" id="74358"/>
    <lineage>
        <taxon>Eukaryota</taxon>
        <taxon>Metazoa</taxon>
        <taxon>Chordata</taxon>
        <taxon>Craniata</taxon>
        <taxon>Vertebrata</taxon>
        <taxon>Euteleostomi</taxon>
        <taxon>Lepidosauria</taxon>
        <taxon>Squamata</taxon>
        <taxon>Bifurcata</taxon>
        <taxon>Unidentata</taxon>
        <taxon>Episquamata</taxon>
        <taxon>Laterata</taxon>
        <taxon>Lacertibaenia</taxon>
        <taxon>Lacertidae</taxon>
        <taxon>Podarcis</taxon>
    </lineage>
</organism>
<evidence type="ECO:0000256" key="1">
    <source>
        <dbReference type="SAM" id="MobiDB-lite"/>
    </source>
</evidence>
<evidence type="ECO:0000313" key="5">
    <source>
        <dbReference type="Proteomes" id="UP001178461"/>
    </source>
</evidence>
<keyword evidence="2" id="KW-1133">Transmembrane helix</keyword>